<feature type="domain" description="Alcohol dehydrogenase iron-type/glycerol dehydrogenase GldA" evidence="2">
    <location>
        <begin position="3"/>
        <end position="110"/>
    </location>
</feature>
<dbReference type="Pfam" id="PF00465">
    <property type="entry name" value="Fe-ADH"/>
    <property type="match status" value="1"/>
</dbReference>
<gene>
    <name evidence="3" type="ORF">CEUSTIGMA_g7756.t1</name>
</gene>
<dbReference type="PANTHER" id="PTHR11496:SF83">
    <property type="entry name" value="HYDROXYACID-OXOACID TRANSHYDROGENASE, MITOCHONDRIAL"/>
    <property type="match status" value="1"/>
</dbReference>
<dbReference type="GO" id="GO:0004022">
    <property type="term" value="F:alcohol dehydrogenase (NAD+) activity"/>
    <property type="evidence" value="ECO:0007669"/>
    <property type="project" value="TreeGrafter"/>
</dbReference>
<organism evidence="3 4">
    <name type="scientific">Chlamydomonas eustigma</name>
    <dbReference type="NCBI Taxonomy" id="1157962"/>
    <lineage>
        <taxon>Eukaryota</taxon>
        <taxon>Viridiplantae</taxon>
        <taxon>Chlorophyta</taxon>
        <taxon>core chlorophytes</taxon>
        <taxon>Chlorophyceae</taxon>
        <taxon>CS clade</taxon>
        <taxon>Chlamydomonadales</taxon>
        <taxon>Chlamydomonadaceae</taxon>
        <taxon>Chlamydomonas</taxon>
    </lineage>
</organism>
<dbReference type="STRING" id="1157962.A0A250XB65"/>
<keyword evidence="1" id="KW-0560">Oxidoreductase</keyword>
<comment type="caution">
    <text evidence="3">The sequence shown here is derived from an EMBL/GenBank/DDBJ whole genome shotgun (WGS) entry which is preliminary data.</text>
</comment>
<keyword evidence="4" id="KW-1185">Reference proteome</keyword>
<evidence type="ECO:0000313" key="3">
    <source>
        <dbReference type="EMBL" id="GAX80318.1"/>
    </source>
</evidence>
<dbReference type="SUPFAM" id="SSF56796">
    <property type="entry name" value="Dehydroquinate synthase-like"/>
    <property type="match status" value="1"/>
</dbReference>
<protein>
    <recommendedName>
        <fullName evidence="2">Alcohol dehydrogenase iron-type/glycerol dehydrogenase GldA domain-containing protein</fullName>
    </recommendedName>
</protein>
<dbReference type="InterPro" id="IPR001670">
    <property type="entry name" value="ADH_Fe/GldA"/>
</dbReference>
<dbReference type="Proteomes" id="UP000232323">
    <property type="component" value="Unassembled WGS sequence"/>
</dbReference>
<dbReference type="InterPro" id="IPR039697">
    <property type="entry name" value="Alcohol_dehydrogenase_Fe"/>
</dbReference>
<dbReference type="GO" id="GO:0046872">
    <property type="term" value="F:metal ion binding"/>
    <property type="evidence" value="ECO:0007669"/>
    <property type="project" value="InterPro"/>
</dbReference>
<sequence length="116" mass="12755">MACVREGVQEANRFRPDTIIAIGGGSPMDAAKAIWLMYEQPETELQGLAMRFMDIRKRVFEIPSIKRTSNLVCIPTSSGTGSEVTPFAVLTDETTGQKHPLVDYAMTPELPSLTHS</sequence>
<accession>A0A250XB65</accession>
<reference evidence="3 4" key="1">
    <citation type="submission" date="2017-08" db="EMBL/GenBank/DDBJ databases">
        <title>Acidophilic green algal genome provides insights into adaptation to an acidic environment.</title>
        <authorList>
            <person name="Hirooka S."/>
            <person name="Hirose Y."/>
            <person name="Kanesaki Y."/>
            <person name="Higuchi S."/>
            <person name="Fujiwara T."/>
            <person name="Onuma R."/>
            <person name="Era A."/>
            <person name="Ohbayashi R."/>
            <person name="Uzuka A."/>
            <person name="Nozaki H."/>
            <person name="Yoshikawa H."/>
            <person name="Miyagishima S.Y."/>
        </authorList>
    </citation>
    <scope>NUCLEOTIDE SEQUENCE [LARGE SCALE GENOMIC DNA]</scope>
    <source>
        <strain evidence="3 4">NIES-2499</strain>
    </source>
</reference>
<evidence type="ECO:0000313" key="4">
    <source>
        <dbReference type="Proteomes" id="UP000232323"/>
    </source>
</evidence>
<proteinExistence type="predicted"/>
<evidence type="ECO:0000259" key="2">
    <source>
        <dbReference type="Pfam" id="PF00465"/>
    </source>
</evidence>
<dbReference type="Gene3D" id="3.40.50.1970">
    <property type="match status" value="1"/>
</dbReference>
<dbReference type="EMBL" id="BEGY01000051">
    <property type="protein sequence ID" value="GAX80318.1"/>
    <property type="molecule type" value="Genomic_DNA"/>
</dbReference>
<dbReference type="AlphaFoldDB" id="A0A250XB65"/>
<dbReference type="OrthoDB" id="339764at2759"/>
<name>A0A250XB65_9CHLO</name>
<dbReference type="PANTHER" id="PTHR11496">
    <property type="entry name" value="ALCOHOL DEHYDROGENASE"/>
    <property type="match status" value="1"/>
</dbReference>
<dbReference type="GO" id="GO:0005739">
    <property type="term" value="C:mitochondrion"/>
    <property type="evidence" value="ECO:0007669"/>
    <property type="project" value="TreeGrafter"/>
</dbReference>
<evidence type="ECO:0000256" key="1">
    <source>
        <dbReference type="ARBA" id="ARBA00023002"/>
    </source>
</evidence>